<dbReference type="InterPro" id="IPR036397">
    <property type="entry name" value="RNaseH_sf"/>
</dbReference>
<dbReference type="OrthoDB" id="3695133at2759"/>
<name>A0A6A5VI11_9PLEO</name>
<protein>
    <recommendedName>
        <fullName evidence="1">RNase H type-1 domain-containing protein</fullName>
    </recommendedName>
</protein>
<organism evidence="2 3">
    <name type="scientific">Bimuria novae-zelandiae CBS 107.79</name>
    <dbReference type="NCBI Taxonomy" id="1447943"/>
    <lineage>
        <taxon>Eukaryota</taxon>
        <taxon>Fungi</taxon>
        <taxon>Dikarya</taxon>
        <taxon>Ascomycota</taxon>
        <taxon>Pezizomycotina</taxon>
        <taxon>Dothideomycetes</taxon>
        <taxon>Pleosporomycetidae</taxon>
        <taxon>Pleosporales</taxon>
        <taxon>Massarineae</taxon>
        <taxon>Didymosphaeriaceae</taxon>
        <taxon>Bimuria</taxon>
    </lineage>
</organism>
<dbReference type="GO" id="GO:0003676">
    <property type="term" value="F:nucleic acid binding"/>
    <property type="evidence" value="ECO:0007669"/>
    <property type="project" value="InterPro"/>
</dbReference>
<dbReference type="InterPro" id="IPR012337">
    <property type="entry name" value="RNaseH-like_sf"/>
</dbReference>
<evidence type="ECO:0000313" key="2">
    <source>
        <dbReference type="EMBL" id="KAF1976288.1"/>
    </source>
</evidence>
<dbReference type="Pfam" id="PF00075">
    <property type="entry name" value="RNase_H"/>
    <property type="match status" value="1"/>
</dbReference>
<sequence length="261" mass="29522">MFSMIKCRDQWQPQIHPRRTFSLHPSHVRSHHRRSTCEAHAIFDTNGCDDIPQLIDTGLLSSYTFTKTYYTDGAYRDKGTHAGISTSVVVWTEKDSQGNLSWQQASETHKRDTGYADDAELYAIGMALQQARVHLAHFDFNAIVIFTDAQKVIRMFAGEKNVPKVLGPVPLEENWALQRIDEDAAALHNSKVNVIITWIKSHHRSNKGNKQAGRVAADATFDVMDGVEPIDVVPVEKKNWADVKVEYLYRRSRGTFPGRGT</sequence>
<evidence type="ECO:0000259" key="1">
    <source>
        <dbReference type="PROSITE" id="PS50879"/>
    </source>
</evidence>
<proteinExistence type="predicted"/>
<gene>
    <name evidence="2" type="ORF">BU23DRAFT_597145</name>
</gene>
<keyword evidence="3" id="KW-1185">Reference proteome</keyword>
<dbReference type="Gene3D" id="3.30.420.10">
    <property type="entry name" value="Ribonuclease H-like superfamily/Ribonuclease H"/>
    <property type="match status" value="1"/>
</dbReference>
<dbReference type="SUPFAM" id="SSF53098">
    <property type="entry name" value="Ribonuclease H-like"/>
    <property type="match status" value="1"/>
</dbReference>
<dbReference type="AlphaFoldDB" id="A0A6A5VI11"/>
<accession>A0A6A5VI11</accession>
<dbReference type="InterPro" id="IPR002156">
    <property type="entry name" value="RNaseH_domain"/>
</dbReference>
<dbReference type="Proteomes" id="UP000800036">
    <property type="component" value="Unassembled WGS sequence"/>
</dbReference>
<reference evidence="2" key="1">
    <citation type="journal article" date="2020" name="Stud. Mycol.">
        <title>101 Dothideomycetes genomes: a test case for predicting lifestyles and emergence of pathogens.</title>
        <authorList>
            <person name="Haridas S."/>
            <person name="Albert R."/>
            <person name="Binder M."/>
            <person name="Bloem J."/>
            <person name="Labutti K."/>
            <person name="Salamov A."/>
            <person name="Andreopoulos B."/>
            <person name="Baker S."/>
            <person name="Barry K."/>
            <person name="Bills G."/>
            <person name="Bluhm B."/>
            <person name="Cannon C."/>
            <person name="Castanera R."/>
            <person name="Culley D."/>
            <person name="Daum C."/>
            <person name="Ezra D."/>
            <person name="Gonzalez J."/>
            <person name="Henrissat B."/>
            <person name="Kuo A."/>
            <person name="Liang C."/>
            <person name="Lipzen A."/>
            <person name="Lutzoni F."/>
            <person name="Magnuson J."/>
            <person name="Mondo S."/>
            <person name="Nolan M."/>
            <person name="Ohm R."/>
            <person name="Pangilinan J."/>
            <person name="Park H.-J."/>
            <person name="Ramirez L."/>
            <person name="Alfaro M."/>
            <person name="Sun H."/>
            <person name="Tritt A."/>
            <person name="Yoshinaga Y."/>
            <person name="Zwiers L.-H."/>
            <person name="Turgeon B."/>
            <person name="Goodwin S."/>
            <person name="Spatafora J."/>
            <person name="Crous P."/>
            <person name="Grigoriev I."/>
        </authorList>
    </citation>
    <scope>NUCLEOTIDE SEQUENCE</scope>
    <source>
        <strain evidence="2">CBS 107.79</strain>
    </source>
</reference>
<dbReference type="EMBL" id="ML976667">
    <property type="protein sequence ID" value="KAF1976288.1"/>
    <property type="molecule type" value="Genomic_DNA"/>
</dbReference>
<dbReference type="PROSITE" id="PS50879">
    <property type="entry name" value="RNASE_H_1"/>
    <property type="match status" value="1"/>
</dbReference>
<evidence type="ECO:0000313" key="3">
    <source>
        <dbReference type="Proteomes" id="UP000800036"/>
    </source>
</evidence>
<feature type="domain" description="RNase H type-1" evidence="1">
    <location>
        <begin position="63"/>
        <end position="221"/>
    </location>
</feature>
<dbReference type="GO" id="GO:0004523">
    <property type="term" value="F:RNA-DNA hybrid ribonuclease activity"/>
    <property type="evidence" value="ECO:0007669"/>
    <property type="project" value="InterPro"/>
</dbReference>